<dbReference type="EMBL" id="MSFN02000007">
    <property type="protein sequence ID" value="PTU18958.1"/>
    <property type="molecule type" value="Genomic_DNA"/>
</dbReference>
<dbReference type="GeneID" id="63817047"/>
<sequence>MTNYLHTSPLMIVGSRDSENHDKRPVITAEEPMETNLQLLWLTRSVRLKSGDVNPFHVVGFNSGPMHTFQLWPIGGFLGLSFSISIPRCAENYYIQQLALNELAQLLESWAMRPAVNEQGAAGLMSTIAHINLKLTFECHILAKMCLGCLFKVKRTKKDR</sequence>
<proteinExistence type="predicted"/>
<protein>
    <submittedName>
        <fullName evidence="1">Uncharacterized protein</fullName>
    </submittedName>
</protein>
<dbReference type="RefSeq" id="XP_040750350.1">
    <property type="nucleotide sequence ID" value="XM_040900165.1"/>
</dbReference>
<dbReference type="Proteomes" id="UP000244073">
    <property type="component" value="Unassembled WGS sequence"/>
</dbReference>
<reference evidence="1 2" key="1">
    <citation type="journal article" date="2018" name="Proc. Natl. Acad. Sci. U.S.A.">
        <title>Linking secondary metabolites to gene clusters through genome sequencing of six diverse Aspergillus species.</title>
        <authorList>
            <person name="Kaerboelling I."/>
            <person name="Vesth T.C."/>
            <person name="Frisvad J.C."/>
            <person name="Nybo J.L."/>
            <person name="Theobald S."/>
            <person name="Kuo A."/>
            <person name="Bowyer P."/>
            <person name="Matsuda Y."/>
            <person name="Mondo S."/>
            <person name="Lyhne E.K."/>
            <person name="Kogle M.E."/>
            <person name="Clum A."/>
            <person name="Lipzen A."/>
            <person name="Salamov A."/>
            <person name="Ngan C.Y."/>
            <person name="Daum C."/>
            <person name="Chiniquy J."/>
            <person name="Barry K."/>
            <person name="LaButti K."/>
            <person name="Haridas S."/>
            <person name="Simmons B.A."/>
            <person name="Magnuson J.K."/>
            <person name="Mortensen U.H."/>
            <person name="Larsen T.O."/>
            <person name="Grigoriev I.V."/>
            <person name="Baker S.E."/>
            <person name="Andersen M.R."/>
        </authorList>
    </citation>
    <scope>NUCLEOTIDE SEQUENCE [LARGE SCALE GENOMIC DNA]</scope>
    <source>
        <strain evidence="1 2">IBT 24754</strain>
    </source>
</reference>
<dbReference type="VEuPathDB" id="FungiDB:P175DRAFT_0534740"/>
<dbReference type="AlphaFoldDB" id="A0A2T5LRQ1"/>
<comment type="caution">
    <text evidence="1">The sequence shown here is derived from an EMBL/GenBank/DDBJ whole genome shotgun (WGS) entry which is preliminary data.</text>
</comment>
<evidence type="ECO:0000313" key="2">
    <source>
        <dbReference type="Proteomes" id="UP000244073"/>
    </source>
</evidence>
<name>A0A2T5LRQ1_9EURO</name>
<accession>A0A2T5LRQ1</accession>
<organism evidence="1 2">
    <name type="scientific">Aspergillus ochraceoroseus IBT 24754</name>
    <dbReference type="NCBI Taxonomy" id="1392256"/>
    <lineage>
        <taxon>Eukaryota</taxon>
        <taxon>Fungi</taxon>
        <taxon>Dikarya</taxon>
        <taxon>Ascomycota</taxon>
        <taxon>Pezizomycotina</taxon>
        <taxon>Eurotiomycetes</taxon>
        <taxon>Eurotiomycetidae</taxon>
        <taxon>Eurotiales</taxon>
        <taxon>Aspergillaceae</taxon>
        <taxon>Aspergillus</taxon>
        <taxon>Aspergillus subgen. Nidulantes</taxon>
    </lineage>
</organism>
<evidence type="ECO:0000313" key="1">
    <source>
        <dbReference type="EMBL" id="PTU18958.1"/>
    </source>
</evidence>
<gene>
    <name evidence="1" type="ORF">P175DRAFT_0534740</name>
</gene>